<dbReference type="AlphaFoldDB" id="X6NHF7"/>
<keyword evidence="1" id="KW-0812">Transmembrane</keyword>
<accession>X6NHF7</accession>
<dbReference type="Proteomes" id="UP000023152">
    <property type="component" value="Unassembled WGS sequence"/>
</dbReference>
<sequence>MKEYADAPMKLFEFLLRHYGRQLIDGDNGLLAIRNLIDTFSFMRRFYLQSLDVVSCNGTDDPDATDANHNRNDSNVSNPKTELLSFWPAFTSTKTSESEQADHESASNVLRKLKRDWIVKCWRDHVFNSSMWLHILNAGCQYLWHQLLADVEPLISSSTSAPQHSPPHIPIKQEDETKEQQKIFEDLLLICSYISTYSQCLEENGREDEPWALPLLYTAAMHFCYPNQALKGMNIIQRCVPMLHLTKDEQLWQVDANGVWTLHLHRGMVVELGIKVHIEMESNIYIIFCLLHICTYMFVLIQRSRRKKKKIGRWVGGGSKITDDRIPEVVIGPCILYCLNQVAQSLDWSQYEKTMPRSSSDDTVEKKSDVVEFHGILKIYVSQTQLKKVKHFLTEIITPSVTIFNIKENTNQIDNNQNNKGYLEIELDQSSLLQCINHLKQKYWQKYNLEMIEGFVDFCKQYFHTQYKFEDPLMKLLKQNQKNNSTKIYKNKITQKSLLVQLCYIVPKNFIFQVLSSSVNRFFEKTK</sequence>
<gene>
    <name evidence="2" type="ORF">RFI_11747</name>
</gene>
<keyword evidence="1" id="KW-1133">Transmembrane helix</keyword>
<protein>
    <submittedName>
        <fullName evidence="2">Uncharacterized protein</fullName>
    </submittedName>
</protein>
<evidence type="ECO:0000313" key="3">
    <source>
        <dbReference type="Proteomes" id="UP000023152"/>
    </source>
</evidence>
<feature type="transmembrane region" description="Helical" evidence="1">
    <location>
        <begin position="284"/>
        <end position="301"/>
    </location>
</feature>
<dbReference type="EMBL" id="ASPP01008572">
    <property type="protein sequence ID" value="ETO25391.1"/>
    <property type="molecule type" value="Genomic_DNA"/>
</dbReference>
<keyword evidence="1" id="KW-0472">Membrane</keyword>
<comment type="caution">
    <text evidence="2">The sequence shown here is derived from an EMBL/GenBank/DDBJ whole genome shotgun (WGS) entry which is preliminary data.</text>
</comment>
<evidence type="ECO:0000313" key="2">
    <source>
        <dbReference type="EMBL" id="ETO25391.1"/>
    </source>
</evidence>
<organism evidence="2 3">
    <name type="scientific">Reticulomyxa filosa</name>
    <dbReference type="NCBI Taxonomy" id="46433"/>
    <lineage>
        <taxon>Eukaryota</taxon>
        <taxon>Sar</taxon>
        <taxon>Rhizaria</taxon>
        <taxon>Retaria</taxon>
        <taxon>Foraminifera</taxon>
        <taxon>Monothalamids</taxon>
        <taxon>Reticulomyxidae</taxon>
        <taxon>Reticulomyxa</taxon>
    </lineage>
</organism>
<proteinExistence type="predicted"/>
<keyword evidence="3" id="KW-1185">Reference proteome</keyword>
<name>X6NHF7_RETFI</name>
<reference evidence="2 3" key="1">
    <citation type="journal article" date="2013" name="Curr. Biol.">
        <title>The Genome of the Foraminiferan Reticulomyxa filosa.</title>
        <authorList>
            <person name="Glockner G."/>
            <person name="Hulsmann N."/>
            <person name="Schleicher M."/>
            <person name="Noegel A.A."/>
            <person name="Eichinger L."/>
            <person name="Gallinger C."/>
            <person name="Pawlowski J."/>
            <person name="Sierra R."/>
            <person name="Euteneuer U."/>
            <person name="Pillet L."/>
            <person name="Moustafa A."/>
            <person name="Platzer M."/>
            <person name="Groth M."/>
            <person name="Szafranski K."/>
            <person name="Schliwa M."/>
        </authorList>
    </citation>
    <scope>NUCLEOTIDE SEQUENCE [LARGE SCALE GENOMIC DNA]</scope>
</reference>
<evidence type="ECO:0000256" key="1">
    <source>
        <dbReference type="SAM" id="Phobius"/>
    </source>
</evidence>